<dbReference type="AlphaFoldDB" id="A0A839GNV8"/>
<accession>A0A839GNV8</accession>
<dbReference type="RefSeq" id="WP_182512399.1">
    <property type="nucleotide sequence ID" value="NZ_JACJIQ010000004.1"/>
</dbReference>
<protein>
    <submittedName>
        <fullName evidence="2">Uncharacterized protein</fullName>
    </submittedName>
</protein>
<feature type="signal peptide" evidence="1">
    <location>
        <begin position="1"/>
        <end position="20"/>
    </location>
</feature>
<proteinExistence type="predicted"/>
<dbReference type="EMBL" id="JACJIQ010000004">
    <property type="protein sequence ID" value="MBA9076597.1"/>
    <property type="molecule type" value="Genomic_DNA"/>
</dbReference>
<evidence type="ECO:0000313" key="3">
    <source>
        <dbReference type="Proteomes" id="UP000563094"/>
    </source>
</evidence>
<keyword evidence="1" id="KW-0732">Signal</keyword>
<sequence length="116" mass="13160">MKNFTLALLLTLSVAGTSMAKDRPGAKGNTTILSQQFFNSLKLTEMQFIRIKNLEKVREMELREAEAVVASDDLALYVADIDIRFEDSLLKLLRVDQKAAYLEFKMATQKQEAVMQ</sequence>
<gene>
    <name evidence="2" type="ORF">FHS90_001303</name>
</gene>
<reference evidence="2 3" key="1">
    <citation type="submission" date="2020-08" db="EMBL/GenBank/DDBJ databases">
        <title>Genomic Encyclopedia of Type Strains, Phase IV (KMG-IV): sequencing the most valuable type-strain genomes for metagenomic binning, comparative biology and taxonomic classification.</title>
        <authorList>
            <person name="Goeker M."/>
        </authorList>
    </citation>
    <scope>NUCLEOTIDE SEQUENCE [LARGE SCALE GENOMIC DNA]</scope>
    <source>
        <strain evidence="2 3">DSM 29854</strain>
    </source>
</reference>
<comment type="caution">
    <text evidence="2">The sequence shown here is derived from an EMBL/GenBank/DDBJ whole genome shotgun (WGS) entry which is preliminary data.</text>
</comment>
<name>A0A839GNV8_9BACT</name>
<evidence type="ECO:0000313" key="2">
    <source>
        <dbReference type="EMBL" id="MBA9076597.1"/>
    </source>
</evidence>
<organism evidence="2 3">
    <name type="scientific">Rufibacter quisquiliarum</name>
    <dbReference type="NCBI Taxonomy" id="1549639"/>
    <lineage>
        <taxon>Bacteria</taxon>
        <taxon>Pseudomonadati</taxon>
        <taxon>Bacteroidota</taxon>
        <taxon>Cytophagia</taxon>
        <taxon>Cytophagales</taxon>
        <taxon>Hymenobacteraceae</taxon>
        <taxon>Rufibacter</taxon>
    </lineage>
</organism>
<feature type="chain" id="PRO_5032974925" evidence="1">
    <location>
        <begin position="21"/>
        <end position="116"/>
    </location>
</feature>
<keyword evidence="3" id="KW-1185">Reference proteome</keyword>
<evidence type="ECO:0000256" key="1">
    <source>
        <dbReference type="SAM" id="SignalP"/>
    </source>
</evidence>
<dbReference type="Proteomes" id="UP000563094">
    <property type="component" value="Unassembled WGS sequence"/>
</dbReference>